<dbReference type="EMBL" id="GGEC01081745">
    <property type="protein sequence ID" value="MBX62229.1"/>
    <property type="molecule type" value="Transcribed_RNA"/>
</dbReference>
<name>A0A2P2Q5R2_RHIMU</name>
<evidence type="ECO:0000313" key="1">
    <source>
        <dbReference type="EMBL" id="MBX62229.1"/>
    </source>
</evidence>
<protein>
    <submittedName>
        <fullName evidence="1">Uncharacterized protein</fullName>
    </submittedName>
</protein>
<sequence>MDDNVVPYYDFNMDDSRSKLDIFLCRQFNSLVISSV</sequence>
<accession>A0A2P2Q5R2</accession>
<reference evidence="1" key="1">
    <citation type="submission" date="2018-02" db="EMBL/GenBank/DDBJ databases">
        <title>Rhizophora mucronata_Transcriptome.</title>
        <authorList>
            <person name="Meera S.P."/>
            <person name="Sreeshan A."/>
            <person name="Augustine A."/>
        </authorList>
    </citation>
    <scope>NUCLEOTIDE SEQUENCE</scope>
    <source>
        <tissue evidence="1">Leaf</tissue>
    </source>
</reference>
<dbReference type="AlphaFoldDB" id="A0A2P2Q5R2"/>
<proteinExistence type="predicted"/>
<organism evidence="1">
    <name type="scientific">Rhizophora mucronata</name>
    <name type="common">Asiatic mangrove</name>
    <dbReference type="NCBI Taxonomy" id="61149"/>
    <lineage>
        <taxon>Eukaryota</taxon>
        <taxon>Viridiplantae</taxon>
        <taxon>Streptophyta</taxon>
        <taxon>Embryophyta</taxon>
        <taxon>Tracheophyta</taxon>
        <taxon>Spermatophyta</taxon>
        <taxon>Magnoliopsida</taxon>
        <taxon>eudicotyledons</taxon>
        <taxon>Gunneridae</taxon>
        <taxon>Pentapetalae</taxon>
        <taxon>rosids</taxon>
        <taxon>fabids</taxon>
        <taxon>Malpighiales</taxon>
        <taxon>Rhizophoraceae</taxon>
        <taxon>Rhizophora</taxon>
    </lineage>
</organism>